<dbReference type="AlphaFoldDB" id="Q9PTT4"/>
<proteinExistence type="predicted"/>
<protein>
    <submittedName>
        <fullName evidence="1">Truncated dystrophin</fullName>
    </submittedName>
</protein>
<feature type="non-terminal residue" evidence="1">
    <location>
        <position position="1"/>
    </location>
</feature>
<evidence type="ECO:0000313" key="1">
    <source>
        <dbReference type="EMBL" id="AAF21656.1"/>
    </source>
</evidence>
<accession>Q9PTT4</accession>
<organism evidence="1">
    <name type="scientific">Gallus gallus</name>
    <name type="common">Chicken</name>
    <dbReference type="NCBI Taxonomy" id="9031"/>
    <lineage>
        <taxon>Eukaryota</taxon>
        <taxon>Metazoa</taxon>
        <taxon>Chordata</taxon>
        <taxon>Craniata</taxon>
        <taxon>Vertebrata</taxon>
        <taxon>Euteleostomi</taxon>
        <taxon>Archelosauria</taxon>
        <taxon>Archosauria</taxon>
        <taxon>Dinosauria</taxon>
        <taxon>Saurischia</taxon>
        <taxon>Theropoda</taxon>
        <taxon>Coelurosauria</taxon>
        <taxon>Aves</taxon>
        <taxon>Neognathae</taxon>
        <taxon>Galloanserae</taxon>
        <taxon>Galliformes</taxon>
        <taxon>Phasianidae</taxon>
        <taxon>Phasianinae</taxon>
        <taxon>Gallus</taxon>
    </lineage>
</organism>
<name>Q9PTT4_CHICK</name>
<dbReference type="EMBL" id="AF043069">
    <property type="protein sequence ID" value="AAF21656.1"/>
    <property type="molecule type" value="Genomic_DNA"/>
</dbReference>
<reference evidence="1" key="1">
    <citation type="submission" date="1998-01" db="EMBL/GenBank/DDBJ databases">
        <authorList>
            <person name="Martinez F."/>
            <person name="Valdes J."/>
            <person name="Garcia R."/>
            <person name="Rendon A."/>
            <person name="Martinez-Munoz D."/>
        </authorList>
    </citation>
    <scope>NUCLEOTIDE SEQUENCE</scope>
    <source>
        <tissue evidence="1">Heart</tissue>
    </source>
</reference>
<sequence>GLEEVMYCRRLATVTRASSMSCRTNTGPSSLKMVLVSSSSSSSSLTMLFSVS</sequence>